<dbReference type="Pfam" id="PF00288">
    <property type="entry name" value="GHMP_kinases_N"/>
    <property type="match status" value="1"/>
</dbReference>
<dbReference type="InterPro" id="IPR053034">
    <property type="entry name" value="Glucuronokinase-like"/>
</dbReference>
<organism evidence="6 7">
    <name type="scientific">candidate division KSB3 bacterium</name>
    <dbReference type="NCBI Taxonomy" id="2044937"/>
    <lineage>
        <taxon>Bacteria</taxon>
        <taxon>candidate division KSB3</taxon>
    </lineage>
</organism>
<dbReference type="InterPro" id="IPR020568">
    <property type="entry name" value="Ribosomal_Su5_D2-typ_SF"/>
</dbReference>
<dbReference type="InterPro" id="IPR013750">
    <property type="entry name" value="GHMP_kinase_C_dom"/>
</dbReference>
<evidence type="ECO:0000313" key="6">
    <source>
        <dbReference type="EMBL" id="PIE36564.1"/>
    </source>
</evidence>
<dbReference type="EMBL" id="PDSK01000003">
    <property type="protein sequence ID" value="PIE36564.1"/>
    <property type="molecule type" value="Genomic_DNA"/>
</dbReference>
<dbReference type="GO" id="GO:0005524">
    <property type="term" value="F:ATP binding"/>
    <property type="evidence" value="ECO:0007669"/>
    <property type="project" value="UniProtKB-KW"/>
</dbReference>
<evidence type="ECO:0000259" key="4">
    <source>
        <dbReference type="Pfam" id="PF00288"/>
    </source>
</evidence>
<keyword evidence="2 6" id="KW-0808">Transferase</keyword>
<dbReference type="InterPro" id="IPR036554">
    <property type="entry name" value="GHMP_kinase_C_sf"/>
</dbReference>
<dbReference type="PANTHER" id="PTHR38710:SF1">
    <property type="entry name" value="WITH PUTATIVE URIDYL PYROPHOSPHORYLASE-RELATED"/>
    <property type="match status" value="1"/>
</dbReference>
<name>A0A2G6KLN9_9BACT</name>
<dbReference type="SUPFAM" id="SSF55060">
    <property type="entry name" value="GHMP Kinase, C-terminal domain"/>
    <property type="match status" value="1"/>
</dbReference>
<proteinExistence type="predicted"/>
<evidence type="ECO:0000256" key="2">
    <source>
        <dbReference type="ARBA" id="ARBA00022777"/>
    </source>
</evidence>
<keyword evidence="1" id="KW-0547">Nucleotide-binding</keyword>
<evidence type="ECO:0000313" key="7">
    <source>
        <dbReference type="Proteomes" id="UP000230821"/>
    </source>
</evidence>
<protein>
    <submittedName>
        <fullName evidence="6">GHMP kinase</fullName>
    </submittedName>
</protein>
<dbReference type="Gene3D" id="3.30.230.120">
    <property type="match status" value="1"/>
</dbReference>
<reference evidence="6 7" key="1">
    <citation type="submission" date="2017-10" db="EMBL/GenBank/DDBJ databases">
        <title>Novel microbial diversity and functional potential in the marine mammal oral microbiome.</title>
        <authorList>
            <person name="Dudek N.K."/>
            <person name="Sun C.L."/>
            <person name="Burstein D."/>
            <person name="Kantor R.S."/>
            <person name="Aliaga Goltsman D.S."/>
            <person name="Bik E.M."/>
            <person name="Thomas B.C."/>
            <person name="Banfield J.F."/>
            <person name="Relman D.A."/>
        </authorList>
    </citation>
    <scope>NUCLEOTIDE SEQUENCE [LARGE SCALE GENOMIC DNA]</scope>
    <source>
        <strain evidence="6">DOLJORAL78_47_16</strain>
    </source>
</reference>
<comment type="caution">
    <text evidence="6">The sequence shown here is derived from an EMBL/GenBank/DDBJ whole genome shotgun (WGS) entry which is preliminary data.</text>
</comment>
<dbReference type="InterPro" id="IPR006204">
    <property type="entry name" value="GHMP_kinase_N_dom"/>
</dbReference>
<evidence type="ECO:0000256" key="3">
    <source>
        <dbReference type="ARBA" id="ARBA00022840"/>
    </source>
</evidence>
<dbReference type="SUPFAM" id="SSF54211">
    <property type="entry name" value="Ribosomal protein S5 domain 2-like"/>
    <property type="match status" value="1"/>
</dbReference>
<evidence type="ECO:0000256" key="1">
    <source>
        <dbReference type="ARBA" id="ARBA00022741"/>
    </source>
</evidence>
<evidence type="ECO:0000259" key="5">
    <source>
        <dbReference type="Pfam" id="PF08544"/>
    </source>
</evidence>
<dbReference type="GO" id="GO:0016301">
    <property type="term" value="F:kinase activity"/>
    <property type="evidence" value="ECO:0007669"/>
    <property type="project" value="UniProtKB-KW"/>
</dbReference>
<dbReference type="AlphaFoldDB" id="A0A2G6KLN9"/>
<dbReference type="PRINTS" id="PR00959">
    <property type="entry name" value="MEVGALKINASE"/>
</dbReference>
<feature type="domain" description="GHMP kinase C-terminal" evidence="5">
    <location>
        <begin position="246"/>
        <end position="309"/>
    </location>
</feature>
<dbReference type="Pfam" id="PF08544">
    <property type="entry name" value="GHMP_kinases_C"/>
    <property type="match status" value="1"/>
</dbReference>
<keyword evidence="2 6" id="KW-0418">Kinase</keyword>
<dbReference type="Proteomes" id="UP000230821">
    <property type="component" value="Unassembled WGS sequence"/>
</dbReference>
<dbReference type="PANTHER" id="PTHR38710">
    <property type="entry name" value="WITH PUTATIVE URIDYL PYROPHOSPHORYLASE-RELATED"/>
    <property type="match status" value="1"/>
</dbReference>
<keyword evidence="3" id="KW-0067">ATP-binding</keyword>
<sequence length="347" mass="39509">MIITTQTYARAGLIGNPSDGYFGRTIAFSVRNFAARITLYESPELEIKFHRNDQLMFTSIRQLVEDIQFSGYYGGVRLIKAAIKKFYEYCQEECIALEEKNFTVSYDTDVPLRVGLAGSSAIITSAMKALMQFYDVEIEKPILSNLVLSVETEELGISAGLQDRVAQVFEDIVYMDFNRAHMEEYGYGQYEYLCPEKLPNFYIAYSDDLSEGTEVFHNNIRQRYDDGDQQVHEAMREFADITTAFKDALQEGNLSEMHELINRNFNLRASIYKLSQRNWELINCARNVGASSKFCGSGGAIVGIYSDAAMYQRLEAEMKNIRATVIKPIIFGETEETAHCEGEEEEI</sequence>
<accession>A0A2G6KLN9</accession>
<gene>
    <name evidence="6" type="ORF">CSA56_00065</name>
</gene>
<feature type="domain" description="GHMP kinase N-terminal" evidence="4">
    <location>
        <begin position="78"/>
        <end position="169"/>
    </location>
</feature>